<evidence type="ECO:0000313" key="5">
    <source>
        <dbReference type="Proteomes" id="UP000268350"/>
    </source>
</evidence>
<name>A0A3B0KKY7_DROGU</name>
<dbReference type="PANTHER" id="PTHR15644:SF2">
    <property type="entry name" value="OSTEOPETROSIS-ASSOCIATED TRANSMEMBRANE PROTEIN 1"/>
    <property type="match status" value="1"/>
</dbReference>
<proteinExistence type="predicted"/>
<gene>
    <name evidence="4" type="ORF">DGUA_6G009560</name>
</gene>
<evidence type="ECO:0000313" key="4">
    <source>
        <dbReference type="EMBL" id="SPP87219.1"/>
    </source>
</evidence>
<accession>A0A3B0KKY7</accession>
<dbReference type="OMA" id="LKCCQRE"/>
<dbReference type="InterPro" id="IPR019172">
    <property type="entry name" value="Osteopetrosis-assoc_TM_1"/>
</dbReference>
<dbReference type="GO" id="GO:0005829">
    <property type="term" value="C:cytosol"/>
    <property type="evidence" value="ECO:0007669"/>
    <property type="project" value="TreeGrafter"/>
</dbReference>
<keyword evidence="2" id="KW-1133">Transmembrane helix</keyword>
<dbReference type="STRING" id="7266.A0A3B0KKY7"/>
<keyword evidence="3" id="KW-0732">Signal</keyword>
<sequence>MSLLFAFLLILSCNCSLLLAKNKNISCEHLVGRLGNCQSHFVYCATTKSVPVRLCVGCEPEYRNLTHSYDELLSNANCSKIYLDSDRINVVATTQGILTNLWQKASCEDCYNGNHSEMYDEKWVILDGCLSANKDDPCTACKGDYIELNQFYLGMEKANKGHVCFDLQDRMNRTRSNWSKTLKCCQREVKLNTFIIAVFVVVLLPILTFYITAIVLTRRREANHGLLNEETPELDAPTTSALITAAVLSTATEPPVAMAANTEKIARVLSGADIDSESDSMLDSSDEEVLVKPRRA</sequence>
<dbReference type="EMBL" id="OUUW01000012">
    <property type="protein sequence ID" value="SPP87219.1"/>
    <property type="molecule type" value="Genomic_DNA"/>
</dbReference>
<evidence type="ECO:0000256" key="3">
    <source>
        <dbReference type="SAM" id="SignalP"/>
    </source>
</evidence>
<evidence type="ECO:0000256" key="2">
    <source>
        <dbReference type="SAM" id="Phobius"/>
    </source>
</evidence>
<feature type="signal peptide" evidence="3">
    <location>
        <begin position="1"/>
        <end position="20"/>
    </location>
</feature>
<feature type="region of interest" description="Disordered" evidence="1">
    <location>
        <begin position="276"/>
        <end position="296"/>
    </location>
</feature>
<feature type="transmembrane region" description="Helical" evidence="2">
    <location>
        <begin position="194"/>
        <end position="216"/>
    </location>
</feature>
<dbReference type="Proteomes" id="UP000268350">
    <property type="component" value="Unassembled WGS sequence"/>
</dbReference>
<keyword evidence="2" id="KW-0472">Membrane</keyword>
<dbReference type="AlphaFoldDB" id="A0A3B0KKY7"/>
<keyword evidence="5" id="KW-1185">Reference proteome</keyword>
<evidence type="ECO:0000256" key="1">
    <source>
        <dbReference type="SAM" id="MobiDB-lite"/>
    </source>
</evidence>
<feature type="chain" id="PRO_5017311391" evidence="3">
    <location>
        <begin position="21"/>
        <end position="296"/>
    </location>
</feature>
<dbReference type="OrthoDB" id="8021850at2759"/>
<organism evidence="4 5">
    <name type="scientific">Drosophila guanche</name>
    <name type="common">Fruit fly</name>
    <dbReference type="NCBI Taxonomy" id="7266"/>
    <lineage>
        <taxon>Eukaryota</taxon>
        <taxon>Metazoa</taxon>
        <taxon>Ecdysozoa</taxon>
        <taxon>Arthropoda</taxon>
        <taxon>Hexapoda</taxon>
        <taxon>Insecta</taxon>
        <taxon>Pterygota</taxon>
        <taxon>Neoptera</taxon>
        <taxon>Endopterygota</taxon>
        <taxon>Diptera</taxon>
        <taxon>Brachycera</taxon>
        <taxon>Muscomorpha</taxon>
        <taxon>Ephydroidea</taxon>
        <taxon>Drosophilidae</taxon>
        <taxon>Drosophila</taxon>
        <taxon>Sophophora</taxon>
    </lineage>
</organism>
<dbReference type="Pfam" id="PF09777">
    <property type="entry name" value="OSTMP1"/>
    <property type="match status" value="1"/>
</dbReference>
<keyword evidence="2" id="KW-0812">Transmembrane</keyword>
<feature type="compositionally biased region" description="Acidic residues" evidence="1">
    <location>
        <begin position="276"/>
        <end position="288"/>
    </location>
</feature>
<dbReference type="PANTHER" id="PTHR15644">
    <property type="entry name" value="OSTEOPETROSIS ASSOCIATED TRANSMEMBRANE PROTEIN 1"/>
    <property type="match status" value="1"/>
</dbReference>
<protein>
    <submittedName>
        <fullName evidence="4">Blast:YTH domain-containing protein 1</fullName>
    </submittedName>
</protein>
<reference evidence="5" key="1">
    <citation type="submission" date="2018-01" db="EMBL/GenBank/DDBJ databases">
        <authorList>
            <person name="Alioto T."/>
            <person name="Alioto T."/>
        </authorList>
    </citation>
    <scope>NUCLEOTIDE SEQUENCE [LARGE SCALE GENOMIC DNA]</scope>
</reference>